<name>A0A2P5Z3V1_9XANT</name>
<comment type="caution">
    <text evidence="1">The sequence shown here is derived from an EMBL/GenBank/DDBJ whole genome shotgun (WGS) entry which is preliminary data.</text>
</comment>
<gene>
    <name evidence="1" type="ORF">XsacCFBP4641_09800</name>
</gene>
<sequence>MMVGLALLMSVAAGSAHFHESRPESFSNVCWSEAGGDLLGTTIWILPAADGTRLLIQRYEGGPLTPSLFSTHAEDETLVVYSDRNEPLYAVRRDGKGARITYLNGEQGRDGGNEERLPPVVKVGEFPDCK</sequence>
<dbReference type="EMBL" id="MDEK01000008">
    <property type="protein sequence ID" value="PPU82456.1"/>
    <property type="molecule type" value="Genomic_DNA"/>
</dbReference>
<proteinExistence type="predicted"/>
<organism evidence="1 2">
    <name type="scientific">Xanthomonas sacchari</name>
    <dbReference type="NCBI Taxonomy" id="56458"/>
    <lineage>
        <taxon>Bacteria</taxon>
        <taxon>Pseudomonadati</taxon>
        <taxon>Pseudomonadota</taxon>
        <taxon>Gammaproteobacteria</taxon>
        <taxon>Lysobacterales</taxon>
        <taxon>Lysobacteraceae</taxon>
        <taxon>Xanthomonas</taxon>
    </lineage>
</organism>
<evidence type="ECO:0000313" key="1">
    <source>
        <dbReference type="EMBL" id="PPU82456.1"/>
    </source>
</evidence>
<dbReference type="STRING" id="56458.SB85_13900"/>
<protein>
    <submittedName>
        <fullName evidence="1">Uncharacterized protein</fullName>
    </submittedName>
</protein>
<reference evidence="1 2" key="1">
    <citation type="submission" date="2016-08" db="EMBL/GenBank/DDBJ databases">
        <authorList>
            <person name="Seilhamer J.J."/>
        </authorList>
    </citation>
    <scope>NUCLEOTIDE SEQUENCE [LARGE SCALE GENOMIC DNA]</scope>
    <source>
        <strain evidence="1 2">CFBP4641</strain>
    </source>
</reference>
<accession>A0A2P5Z3V1</accession>
<dbReference type="AlphaFoldDB" id="A0A2P5Z3V1"/>
<dbReference type="RefSeq" id="WP_010343757.1">
    <property type="nucleotide sequence ID" value="NZ_CP132343.1"/>
</dbReference>
<dbReference type="Proteomes" id="UP000247346">
    <property type="component" value="Unassembled WGS sequence"/>
</dbReference>
<dbReference type="GeneID" id="93881032"/>
<evidence type="ECO:0000313" key="2">
    <source>
        <dbReference type="Proteomes" id="UP000247346"/>
    </source>
</evidence>